<dbReference type="PROSITE" id="PS00463">
    <property type="entry name" value="ZN2_CY6_FUNGAL_1"/>
    <property type="match status" value="1"/>
</dbReference>
<feature type="region of interest" description="Disordered" evidence="6">
    <location>
        <begin position="84"/>
        <end position="111"/>
    </location>
</feature>
<dbReference type="GO" id="GO:0000981">
    <property type="term" value="F:DNA-binding transcription factor activity, RNA polymerase II-specific"/>
    <property type="evidence" value="ECO:0007669"/>
    <property type="project" value="InterPro"/>
</dbReference>
<dbReference type="GO" id="GO:0005634">
    <property type="term" value="C:nucleus"/>
    <property type="evidence" value="ECO:0007669"/>
    <property type="project" value="UniProtKB-SubCell"/>
</dbReference>
<name>A0AA40C0V4_9PEZI</name>
<proteinExistence type="predicted"/>
<organism evidence="8 9">
    <name type="scientific">Bombardia bombarda</name>
    <dbReference type="NCBI Taxonomy" id="252184"/>
    <lineage>
        <taxon>Eukaryota</taxon>
        <taxon>Fungi</taxon>
        <taxon>Dikarya</taxon>
        <taxon>Ascomycota</taxon>
        <taxon>Pezizomycotina</taxon>
        <taxon>Sordariomycetes</taxon>
        <taxon>Sordariomycetidae</taxon>
        <taxon>Sordariales</taxon>
        <taxon>Lasiosphaeriaceae</taxon>
        <taxon>Bombardia</taxon>
    </lineage>
</organism>
<dbReference type="GO" id="GO:0006351">
    <property type="term" value="P:DNA-templated transcription"/>
    <property type="evidence" value="ECO:0007669"/>
    <property type="project" value="InterPro"/>
</dbReference>
<dbReference type="CDD" id="cd00067">
    <property type="entry name" value="GAL4"/>
    <property type="match status" value="1"/>
</dbReference>
<dbReference type="PROSITE" id="PS50048">
    <property type="entry name" value="ZN2_CY6_FUNGAL_2"/>
    <property type="match status" value="1"/>
</dbReference>
<evidence type="ECO:0000313" key="9">
    <source>
        <dbReference type="Proteomes" id="UP001174934"/>
    </source>
</evidence>
<evidence type="ECO:0000256" key="6">
    <source>
        <dbReference type="SAM" id="MobiDB-lite"/>
    </source>
</evidence>
<feature type="compositionally biased region" description="Low complexity" evidence="6">
    <location>
        <begin position="673"/>
        <end position="683"/>
    </location>
</feature>
<keyword evidence="2" id="KW-0479">Metal-binding</keyword>
<dbReference type="Pfam" id="PF00172">
    <property type="entry name" value="Zn_clus"/>
    <property type="match status" value="1"/>
</dbReference>
<feature type="compositionally biased region" description="Polar residues" evidence="6">
    <location>
        <begin position="90"/>
        <end position="100"/>
    </location>
</feature>
<gene>
    <name evidence="8" type="ORF">B0T17DRAFT_617704</name>
</gene>
<feature type="region of interest" description="Disordered" evidence="6">
    <location>
        <begin position="724"/>
        <end position="755"/>
    </location>
</feature>
<accession>A0AA40C0V4</accession>
<dbReference type="PANTHER" id="PTHR47338">
    <property type="entry name" value="ZN(II)2CYS6 TRANSCRIPTION FACTOR (EUROFUNG)-RELATED"/>
    <property type="match status" value="1"/>
</dbReference>
<dbReference type="Pfam" id="PF04082">
    <property type="entry name" value="Fungal_trans"/>
    <property type="match status" value="1"/>
</dbReference>
<evidence type="ECO:0000256" key="2">
    <source>
        <dbReference type="ARBA" id="ARBA00022723"/>
    </source>
</evidence>
<protein>
    <recommendedName>
        <fullName evidence="7">Zn(2)-C6 fungal-type domain-containing protein</fullName>
    </recommendedName>
</protein>
<dbReference type="SUPFAM" id="SSF57701">
    <property type="entry name" value="Zn2/Cys6 DNA-binding domain"/>
    <property type="match status" value="1"/>
</dbReference>
<evidence type="ECO:0000256" key="5">
    <source>
        <dbReference type="ARBA" id="ARBA00023242"/>
    </source>
</evidence>
<dbReference type="PANTHER" id="PTHR47338:SF10">
    <property type="entry name" value="TRANSCRIPTION FACTOR DOMAIN-CONTAINING PROTEIN-RELATED"/>
    <property type="match status" value="1"/>
</dbReference>
<keyword evidence="9" id="KW-1185">Reference proteome</keyword>
<sequence length="842" mass="93014">MAAASAEDWSIETTTHEPLACVNCRSRKLKCDRRTPVCSRCAKSDAGCLYPESRKKPPFKRRNVRELEARLVQVEGLLKNVVKAPPATQGPKSHSTSSGPQEPPPKPLENEAVDFDIGASLSSGPDSASNLLQPPIQSPRDQDGSIPSELIGLGQFEGLPPSSMIEELHDLFFETQRSFLYIIHKGNYLRSFYSTAPHMRPPMCLQYAIWTTAACRSDKYRTNKDVFYRRTRQYLEADELKGFGEHYVTVSHAQAWALVAIYEAHSMFFTGVAMSSARCVRLVQILGLHRLDDPLAEELGVETWRPILAPPRDRTELEERRRTFWCVFCIDSHASITTGWPSLIDISEVTAQLPISEDAFNGGKQEKSYTLQDALKGHSEYSVFGSAVVTSYIFNQLLKHVHRPMPNDRPEDPELGMFWKRHRELDNMLSNTFMSLPECFRLTKQTNDPIVAHTTQLNLHASVISLHNLASDKAMRFNLPSHILHASKIRSATAAREIVNIMKMTRPNKMVGYKSPLVAFSLYSAAAVYIHLIKESPESYAIESLEFLIKCMETIGRQHPITRIYLGQVLFDTERNGVSVTVELPPLKDYSQLLSHNIPLLTLATISRYSNQPPPLPEDGPSMSQKHLDAESTSGHMRTTSTYLPSAVARTIAEDAVDSAAAHGSKRKRAMPVVSSLSTSSSVQGRRRHGSLAHRTATSPSPSRVAMNEVSFSGVTATLAAASTGADINTSSSSSSSSNDNHDDDDIDLLNHHPPVSVMPEMDIFQELSGMDEWQQQQDMPDVAGILGSSSNEDNNNINNIGNSGNSSGDLNFDAMTGSATDPWYFLMDSGGHSGAGIDNGL</sequence>
<evidence type="ECO:0000313" key="8">
    <source>
        <dbReference type="EMBL" id="KAK0621231.1"/>
    </source>
</evidence>
<dbReference type="CDD" id="cd12148">
    <property type="entry name" value="fungal_TF_MHR"/>
    <property type="match status" value="1"/>
</dbReference>
<reference evidence="8" key="1">
    <citation type="submission" date="2023-06" db="EMBL/GenBank/DDBJ databases">
        <title>Genome-scale phylogeny and comparative genomics of the fungal order Sordariales.</title>
        <authorList>
            <consortium name="Lawrence Berkeley National Laboratory"/>
            <person name="Hensen N."/>
            <person name="Bonometti L."/>
            <person name="Westerberg I."/>
            <person name="Brannstrom I.O."/>
            <person name="Guillou S."/>
            <person name="Cros-Aarteil S."/>
            <person name="Calhoun S."/>
            <person name="Haridas S."/>
            <person name="Kuo A."/>
            <person name="Mondo S."/>
            <person name="Pangilinan J."/>
            <person name="Riley R."/>
            <person name="LaButti K."/>
            <person name="Andreopoulos B."/>
            <person name="Lipzen A."/>
            <person name="Chen C."/>
            <person name="Yanf M."/>
            <person name="Daum C."/>
            <person name="Ng V."/>
            <person name="Clum A."/>
            <person name="Steindorff A."/>
            <person name="Ohm R."/>
            <person name="Martin F."/>
            <person name="Silar P."/>
            <person name="Natvig D."/>
            <person name="Lalanne C."/>
            <person name="Gautier V."/>
            <person name="Ament-velasquez S.L."/>
            <person name="Kruys A."/>
            <person name="Hutchinson M.I."/>
            <person name="Powell A.J."/>
            <person name="Barry K."/>
            <person name="Miller A.N."/>
            <person name="Grigoriev I.V."/>
            <person name="Debuchy R."/>
            <person name="Gladieux P."/>
            <person name="Thoren M.H."/>
            <person name="Johannesson H."/>
        </authorList>
    </citation>
    <scope>NUCLEOTIDE SEQUENCE</scope>
    <source>
        <strain evidence="8">SMH3391-2</strain>
    </source>
</reference>
<feature type="region of interest" description="Disordered" evidence="6">
    <location>
        <begin position="663"/>
        <end position="704"/>
    </location>
</feature>
<evidence type="ECO:0000256" key="1">
    <source>
        <dbReference type="ARBA" id="ARBA00004123"/>
    </source>
</evidence>
<keyword evidence="5" id="KW-0539">Nucleus</keyword>
<dbReference type="SMART" id="SM00906">
    <property type="entry name" value="Fungal_trans"/>
    <property type="match status" value="1"/>
</dbReference>
<feature type="region of interest" description="Disordered" evidence="6">
    <location>
        <begin position="124"/>
        <end position="152"/>
    </location>
</feature>
<feature type="compositionally biased region" description="Low complexity" evidence="6">
    <location>
        <begin position="727"/>
        <end position="739"/>
    </location>
</feature>
<keyword evidence="4" id="KW-0804">Transcription</keyword>
<comment type="caution">
    <text evidence="8">The sequence shown here is derived from an EMBL/GenBank/DDBJ whole genome shotgun (WGS) entry which is preliminary data.</text>
</comment>
<dbReference type="SMART" id="SM00066">
    <property type="entry name" value="GAL4"/>
    <property type="match status" value="1"/>
</dbReference>
<dbReference type="GO" id="GO:0003677">
    <property type="term" value="F:DNA binding"/>
    <property type="evidence" value="ECO:0007669"/>
    <property type="project" value="InterPro"/>
</dbReference>
<feature type="region of interest" description="Disordered" evidence="6">
    <location>
        <begin position="611"/>
        <end position="638"/>
    </location>
</feature>
<dbReference type="InterPro" id="IPR036864">
    <property type="entry name" value="Zn2-C6_fun-type_DNA-bd_sf"/>
</dbReference>
<evidence type="ECO:0000259" key="7">
    <source>
        <dbReference type="PROSITE" id="PS50048"/>
    </source>
</evidence>
<dbReference type="Gene3D" id="4.10.240.10">
    <property type="entry name" value="Zn(2)-C6 fungal-type DNA-binding domain"/>
    <property type="match status" value="1"/>
</dbReference>
<dbReference type="InterPro" id="IPR001138">
    <property type="entry name" value="Zn2Cys6_DnaBD"/>
</dbReference>
<comment type="subcellular location">
    <subcellularLocation>
        <location evidence="1">Nucleus</location>
    </subcellularLocation>
</comment>
<evidence type="ECO:0000256" key="3">
    <source>
        <dbReference type="ARBA" id="ARBA00023015"/>
    </source>
</evidence>
<keyword evidence="3" id="KW-0805">Transcription regulation</keyword>
<feature type="region of interest" description="Disordered" evidence="6">
    <location>
        <begin position="786"/>
        <end position="809"/>
    </location>
</feature>
<evidence type="ECO:0000256" key="4">
    <source>
        <dbReference type="ARBA" id="ARBA00023163"/>
    </source>
</evidence>
<dbReference type="EMBL" id="JAULSR010000004">
    <property type="protein sequence ID" value="KAK0621231.1"/>
    <property type="molecule type" value="Genomic_DNA"/>
</dbReference>
<dbReference type="Proteomes" id="UP001174934">
    <property type="component" value="Unassembled WGS sequence"/>
</dbReference>
<dbReference type="InterPro" id="IPR007219">
    <property type="entry name" value="XnlR_reg_dom"/>
</dbReference>
<feature type="compositionally biased region" description="Low complexity" evidence="6">
    <location>
        <begin position="788"/>
        <end position="809"/>
    </location>
</feature>
<dbReference type="AlphaFoldDB" id="A0AA40C0V4"/>
<dbReference type="InterPro" id="IPR050815">
    <property type="entry name" value="TF_fung"/>
</dbReference>
<dbReference type="GO" id="GO:0008270">
    <property type="term" value="F:zinc ion binding"/>
    <property type="evidence" value="ECO:0007669"/>
    <property type="project" value="InterPro"/>
</dbReference>
<feature type="domain" description="Zn(2)-C6 fungal-type" evidence="7">
    <location>
        <begin position="20"/>
        <end position="50"/>
    </location>
</feature>